<organism evidence="1 2">
    <name type="scientific">Vararia minispora EC-137</name>
    <dbReference type="NCBI Taxonomy" id="1314806"/>
    <lineage>
        <taxon>Eukaryota</taxon>
        <taxon>Fungi</taxon>
        <taxon>Dikarya</taxon>
        <taxon>Basidiomycota</taxon>
        <taxon>Agaricomycotina</taxon>
        <taxon>Agaricomycetes</taxon>
        <taxon>Russulales</taxon>
        <taxon>Lachnocladiaceae</taxon>
        <taxon>Vararia</taxon>
    </lineage>
</organism>
<dbReference type="EMBL" id="MU273516">
    <property type="protein sequence ID" value="KAI0033583.1"/>
    <property type="molecule type" value="Genomic_DNA"/>
</dbReference>
<keyword evidence="2" id="KW-1185">Reference proteome</keyword>
<evidence type="ECO:0000313" key="2">
    <source>
        <dbReference type="Proteomes" id="UP000814128"/>
    </source>
</evidence>
<evidence type="ECO:0000313" key="1">
    <source>
        <dbReference type="EMBL" id="KAI0033583.1"/>
    </source>
</evidence>
<dbReference type="Proteomes" id="UP000814128">
    <property type="component" value="Unassembled WGS sequence"/>
</dbReference>
<reference evidence="1" key="2">
    <citation type="journal article" date="2022" name="New Phytol.">
        <title>Evolutionary transition to the ectomycorrhizal habit in the genomes of a hyperdiverse lineage of mushroom-forming fungi.</title>
        <authorList>
            <person name="Looney B."/>
            <person name="Miyauchi S."/>
            <person name="Morin E."/>
            <person name="Drula E."/>
            <person name="Courty P.E."/>
            <person name="Kohler A."/>
            <person name="Kuo A."/>
            <person name="LaButti K."/>
            <person name="Pangilinan J."/>
            <person name="Lipzen A."/>
            <person name="Riley R."/>
            <person name="Andreopoulos W."/>
            <person name="He G."/>
            <person name="Johnson J."/>
            <person name="Nolan M."/>
            <person name="Tritt A."/>
            <person name="Barry K.W."/>
            <person name="Grigoriev I.V."/>
            <person name="Nagy L.G."/>
            <person name="Hibbett D."/>
            <person name="Henrissat B."/>
            <person name="Matheny P.B."/>
            <person name="Labbe J."/>
            <person name="Martin F.M."/>
        </authorList>
    </citation>
    <scope>NUCLEOTIDE SEQUENCE</scope>
    <source>
        <strain evidence="1">EC-137</strain>
    </source>
</reference>
<name>A0ACB8QP19_9AGAM</name>
<reference evidence="1" key="1">
    <citation type="submission" date="2021-02" db="EMBL/GenBank/DDBJ databases">
        <authorList>
            <consortium name="DOE Joint Genome Institute"/>
            <person name="Ahrendt S."/>
            <person name="Looney B.P."/>
            <person name="Miyauchi S."/>
            <person name="Morin E."/>
            <person name="Drula E."/>
            <person name="Courty P.E."/>
            <person name="Chicoki N."/>
            <person name="Fauchery L."/>
            <person name="Kohler A."/>
            <person name="Kuo A."/>
            <person name="Labutti K."/>
            <person name="Pangilinan J."/>
            <person name="Lipzen A."/>
            <person name="Riley R."/>
            <person name="Andreopoulos W."/>
            <person name="He G."/>
            <person name="Johnson J."/>
            <person name="Barry K.W."/>
            <person name="Grigoriev I.V."/>
            <person name="Nagy L."/>
            <person name="Hibbett D."/>
            <person name="Henrissat B."/>
            <person name="Matheny P.B."/>
            <person name="Labbe J."/>
            <person name="Martin F."/>
        </authorList>
    </citation>
    <scope>NUCLEOTIDE SEQUENCE</scope>
    <source>
        <strain evidence="1">EC-137</strain>
    </source>
</reference>
<accession>A0ACB8QP19</accession>
<gene>
    <name evidence="1" type="ORF">K488DRAFT_84781</name>
</gene>
<protein>
    <submittedName>
        <fullName evidence="1">Aconitase</fullName>
    </submittedName>
</protein>
<proteinExistence type="predicted"/>
<sequence length="790" mass="85534">MLHRTAKASLRGLKTTVASKKGLATAVDGTGRIGDTKVSMSLLEPGKYINYQRIEDNLEIVRKRLQRPLTMSEKIVYGHLDDPINQDIVRGTSYLKLRPDRVACQDATAQMALLQFMSAGMDTAAVPTTVHCDHLIEAQIGGVKDLERAKQINKEVYDFLATATAKYGLGFWRPGSGIIHQIILENYAFPGGLMIGTDSHTPNAGGLGMIACGVGGADAVDVMADIPWELKCPKVIGVNLTGQISGWTTPKDVILKVAGILTVKGGTGAIVEYKGPGVESLSCTGMATICNMGAEIGATTSVFPFNKRMASYLDATKRPEIAKYAQRFAHNLRADEGAEYDQEIEINLSELEPHINGPFTPDLATPLSKFKDAVVSNGWPEELKVALIGSCTNSSYEDMSRSVNIVKQAQAHGIEMKSKYTVTPGSEQVRATIARDGMIEQFEGAGGIVLANACGPCIGQWDRKDVRKGEKNSIITSYNRNFTGRNDANPATHAFVASPDIVTAMAFAGDLKFNPMTDTLIGADGKPFKFEDPSGYELPLKGYDPGENTFQAPPSDRATVQVAVDPKSDRLQLLQPFQPWDGKTPENLPILIKVQGKCTTDHISAGGPWLKYRGHLENISQNCLIGAINAENGEANKVKNQETGEYSGVPAVGAWYRDHGIKWVVIGDHNYGEGSSREHAALEPRFLGGLAVITRSFARIHETNLKKQGMLALTFANAEDYGRVEPSDRVTILGLESFAPGKNLTLRLKHEGGSTEDIELAHSFNEGQIEWFKAGSALNLMAAKAKARTN</sequence>
<comment type="caution">
    <text evidence="1">The sequence shown here is derived from an EMBL/GenBank/DDBJ whole genome shotgun (WGS) entry which is preliminary data.</text>
</comment>